<feature type="domain" description="ATPase AAA-type core" evidence="1">
    <location>
        <begin position="332"/>
        <end position="387"/>
    </location>
</feature>
<evidence type="ECO:0000313" key="3">
    <source>
        <dbReference type="Proteomes" id="UP000531216"/>
    </source>
</evidence>
<evidence type="ECO:0000313" key="2">
    <source>
        <dbReference type="EMBL" id="MBB3938072.1"/>
    </source>
</evidence>
<dbReference type="PANTHER" id="PTHR43581">
    <property type="entry name" value="ATP/GTP PHOSPHATASE"/>
    <property type="match status" value="1"/>
</dbReference>
<dbReference type="Pfam" id="PF13304">
    <property type="entry name" value="AAA_21"/>
    <property type="match status" value="1"/>
</dbReference>
<dbReference type="InterPro" id="IPR051396">
    <property type="entry name" value="Bact_Antivir_Def_Nuclease"/>
</dbReference>
<keyword evidence="3" id="KW-1185">Reference proteome</keyword>
<dbReference type="SUPFAM" id="SSF52540">
    <property type="entry name" value="P-loop containing nucleoside triphosphate hydrolases"/>
    <property type="match status" value="1"/>
</dbReference>
<dbReference type="GO" id="GO:0005524">
    <property type="term" value="F:ATP binding"/>
    <property type="evidence" value="ECO:0007669"/>
    <property type="project" value="InterPro"/>
</dbReference>
<dbReference type="InterPro" id="IPR027417">
    <property type="entry name" value="P-loop_NTPase"/>
</dbReference>
<dbReference type="InterPro" id="IPR003959">
    <property type="entry name" value="ATPase_AAA_core"/>
</dbReference>
<dbReference type="PANTHER" id="PTHR43581:SF2">
    <property type="entry name" value="EXCINUCLEASE ATPASE SUBUNIT"/>
    <property type="match status" value="1"/>
</dbReference>
<dbReference type="Gene3D" id="3.40.50.300">
    <property type="entry name" value="P-loop containing nucleotide triphosphate hydrolases"/>
    <property type="match status" value="1"/>
</dbReference>
<reference evidence="2 3" key="1">
    <citation type="submission" date="2020-08" db="EMBL/GenBank/DDBJ databases">
        <title>Genomic Encyclopedia of Type Strains, Phase IV (KMG-IV): sequencing the most valuable type-strain genomes for metagenomic binning, comparative biology and taxonomic classification.</title>
        <authorList>
            <person name="Goeker M."/>
        </authorList>
    </citation>
    <scope>NUCLEOTIDE SEQUENCE [LARGE SCALE GENOMIC DNA]</scope>
    <source>
        <strain evidence="2 3">DSM 25024</strain>
    </source>
</reference>
<dbReference type="AlphaFoldDB" id="A0A7W6FXF7"/>
<dbReference type="RefSeq" id="WP_244546095.1">
    <property type="nucleotide sequence ID" value="NZ_FOOA01000026.1"/>
</dbReference>
<name>A0A7W6FXF7_9HYPH</name>
<comment type="caution">
    <text evidence="2">The sequence shown here is derived from an EMBL/GenBank/DDBJ whole genome shotgun (WGS) entry which is preliminary data.</text>
</comment>
<dbReference type="GO" id="GO:0016887">
    <property type="term" value="F:ATP hydrolysis activity"/>
    <property type="evidence" value="ECO:0007669"/>
    <property type="project" value="InterPro"/>
</dbReference>
<evidence type="ECO:0000259" key="1">
    <source>
        <dbReference type="Pfam" id="PF13304"/>
    </source>
</evidence>
<protein>
    <recommendedName>
        <fullName evidence="1">ATPase AAA-type core domain-containing protein</fullName>
    </recommendedName>
</protein>
<gene>
    <name evidence="2" type="ORF">GGR05_004242</name>
</gene>
<organism evidence="2 3">
    <name type="scientific">Aureimonas phyllosphaerae</name>
    <dbReference type="NCBI Taxonomy" id="1166078"/>
    <lineage>
        <taxon>Bacteria</taxon>
        <taxon>Pseudomonadati</taxon>
        <taxon>Pseudomonadota</taxon>
        <taxon>Alphaproteobacteria</taxon>
        <taxon>Hyphomicrobiales</taxon>
        <taxon>Aurantimonadaceae</taxon>
        <taxon>Aureimonas</taxon>
    </lineage>
</organism>
<sequence>MVDAAGMYVKRIYAQNVGPLAELKLEPRFTEEGSPVPLVLVGQNGAGKSLTLSIVIDAITEMRRGVFNKIPEVEGDGYLKLSARRYVRHGFKYSISEVIMAANEAETTFREVIGVGDAAQIQAEFPNVAAIVGGDQGWSEGGFYKQAQVPEALKKDVASENFLYFPYFRYEKAAWLAETAKIDFSRETNYHGYSAVSPVRTSIIEETRKWILNVLLDRELYDKQLVSLPYQSLGLQNQGQGTINVFLGYSGPNAKLFELVNQILFEMMKAKDPTLIGARLGIGTKGDRNIGVFVTREGEQETTVAPDIGMMSSGELMTIALATEIIRVFEMVKGAPPASLNDVTGIVLIDEIDLHLHISFQKSVLPAIIRRFPKVQFIVTTHSPFFVLGMQETGVTDIISLPIGNKIAPEDFIEFQESYNVFIEKNAQFKDRYEELTKAISEDGKPIVITEGKTDWQHIKNALEIAHTNGNYADVDVEFFEFEDPITMGDTKLKQMCDSIALLPQKRDLIFVFDRDKKEIIETMSGAPDLFKSQGNRVYSLCLPVPPHRTEYKNISIEFYYTDDDLRTVDPATGKRLWFTNEVEKAVSLTTNKASFKALAAPIAEEELEKKVHDSNVNDIKNGEGEPVALSKALFVTHIIHNAELSSNFDRSAFGGVFDVFRMITNPPAA</sequence>
<accession>A0A7W6FXF7</accession>
<dbReference type="Proteomes" id="UP000531216">
    <property type="component" value="Unassembled WGS sequence"/>
</dbReference>
<dbReference type="EMBL" id="JACIDO010000016">
    <property type="protein sequence ID" value="MBB3938072.1"/>
    <property type="molecule type" value="Genomic_DNA"/>
</dbReference>
<proteinExistence type="predicted"/>